<protein>
    <submittedName>
        <fullName evidence="1">Uncharacterized protein</fullName>
    </submittedName>
</protein>
<evidence type="ECO:0000313" key="2">
    <source>
        <dbReference type="Proteomes" id="UP000016960"/>
    </source>
</evidence>
<dbReference type="STRING" id="582515.KR51_00036550"/>
<dbReference type="AlphaFoldDB" id="U5DEZ5"/>
<dbReference type="RefSeq" id="WP_022609294.1">
    <property type="nucleotide sequence ID" value="NZ_ASSJ01000085.1"/>
</dbReference>
<gene>
    <name evidence="1" type="ORF">KR51_00036550</name>
</gene>
<proteinExistence type="predicted"/>
<dbReference type="EMBL" id="ASSJ01000085">
    <property type="protein sequence ID" value="ERN39872.1"/>
    <property type="molecule type" value="Genomic_DNA"/>
</dbReference>
<dbReference type="Proteomes" id="UP000016960">
    <property type="component" value="Unassembled WGS sequence"/>
</dbReference>
<accession>U5DEZ5</accession>
<name>U5DEZ5_9CHRO</name>
<sequence length="99" mass="11370">MSLVSNDWLGLKLNEGRLCIENNRLPLAVYREATSQLRQIAGADVELLPQRSLEFEYRQSQVGGLCVHCPEMEAEDRNRLLAILDYYAQRYGAWRLVTA</sequence>
<keyword evidence="2" id="KW-1185">Reference proteome</keyword>
<dbReference type="InParanoid" id="U5DEZ5"/>
<organism evidence="1 2">
    <name type="scientific">Rubidibacter lacunae KORDI 51-2</name>
    <dbReference type="NCBI Taxonomy" id="582515"/>
    <lineage>
        <taxon>Bacteria</taxon>
        <taxon>Bacillati</taxon>
        <taxon>Cyanobacteriota</taxon>
        <taxon>Cyanophyceae</taxon>
        <taxon>Oscillatoriophycideae</taxon>
        <taxon>Chroococcales</taxon>
        <taxon>Aphanothecaceae</taxon>
        <taxon>Rubidibacter</taxon>
    </lineage>
</organism>
<reference evidence="1 2" key="1">
    <citation type="submission" date="2013-05" db="EMBL/GenBank/DDBJ databases">
        <title>Draft genome sequence of Rubidibacter lacunae KORDI 51-2.</title>
        <authorList>
            <person name="Choi D.H."/>
            <person name="Noh J.H."/>
            <person name="Kwon K.-K."/>
            <person name="Lee J.-H."/>
            <person name="Ryu J.-Y."/>
        </authorList>
    </citation>
    <scope>NUCLEOTIDE SEQUENCE [LARGE SCALE GENOMIC DNA]</scope>
    <source>
        <strain evidence="1 2">KORDI 51-2</strain>
    </source>
</reference>
<evidence type="ECO:0000313" key="1">
    <source>
        <dbReference type="EMBL" id="ERN39872.1"/>
    </source>
</evidence>
<comment type="caution">
    <text evidence="1">The sequence shown here is derived from an EMBL/GenBank/DDBJ whole genome shotgun (WGS) entry which is preliminary data.</text>
</comment>